<dbReference type="SUPFAM" id="SSF56235">
    <property type="entry name" value="N-terminal nucleophile aminohydrolases (Ntn hydrolases)"/>
    <property type="match status" value="1"/>
</dbReference>
<dbReference type="InterPro" id="IPR002692">
    <property type="entry name" value="S45"/>
</dbReference>
<proteinExistence type="inferred from homology"/>
<evidence type="ECO:0000256" key="2">
    <source>
        <dbReference type="ARBA" id="ARBA00022729"/>
    </source>
</evidence>
<evidence type="ECO:0000256" key="5">
    <source>
        <dbReference type="PIRSR" id="PIRSR001227-1"/>
    </source>
</evidence>
<dbReference type="InterPro" id="IPR029055">
    <property type="entry name" value="Ntn_hydrolases_N"/>
</dbReference>
<reference evidence="7" key="1">
    <citation type="submission" date="2017-04" db="EMBL/GenBank/DDBJ databases">
        <authorList>
            <person name="Varghese N."/>
            <person name="Submissions S."/>
        </authorList>
    </citation>
    <scope>NUCLEOTIDE SEQUENCE [LARGE SCALE GENOMIC DNA]</scope>
    <source>
        <strain evidence="7">RKEM611</strain>
    </source>
</reference>
<keyword evidence="7" id="KW-1185">Reference proteome</keyword>
<dbReference type="GO" id="GO:0017000">
    <property type="term" value="P:antibiotic biosynthetic process"/>
    <property type="evidence" value="ECO:0007669"/>
    <property type="project" value="InterPro"/>
</dbReference>
<dbReference type="PIRSF" id="PIRSF001227">
    <property type="entry name" value="Pen_acylase"/>
    <property type="match status" value="1"/>
</dbReference>
<dbReference type="AlphaFoldDB" id="A0A1Y6BKN2"/>
<evidence type="ECO:0000313" key="6">
    <source>
        <dbReference type="EMBL" id="SMF08209.1"/>
    </source>
</evidence>
<evidence type="ECO:0000256" key="4">
    <source>
        <dbReference type="ARBA" id="ARBA00023145"/>
    </source>
</evidence>
<dbReference type="Gene3D" id="1.10.439.10">
    <property type="entry name" value="Penicillin Amidohydrolase, domain 1"/>
    <property type="match status" value="1"/>
</dbReference>
<evidence type="ECO:0000256" key="3">
    <source>
        <dbReference type="ARBA" id="ARBA00022801"/>
    </source>
</evidence>
<dbReference type="Gene3D" id="3.60.20.10">
    <property type="entry name" value="Glutamine Phosphoribosylpyrophosphate, subunit 1, domain 1"/>
    <property type="match status" value="1"/>
</dbReference>
<keyword evidence="2" id="KW-0732">Signal</keyword>
<keyword evidence="3" id="KW-0378">Hydrolase</keyword>
<gene>
    <name evidence="6" type="ORF">SAMN06296036_104276</name>
</gene>
<accession>A0A1Y6BKN2</accession>
<dbReference type="RefSeq" id="WP_159455221.1">
    <property type="nucleotide sequence ID" value="NZ_FWZT01000004.1"/>
</dbReference>
<evidence type="ECO:0000313" key="7">
    <source>
        <dbReference type="Proteomes" id="UP000192907"/>
    </source>
</evidence>
<sequence length="761" mass="85940">MVQKFPSTFKFFYISFLNLYLVSCSILTSNPEPLTTSQRMMAVKGGVAPVDASIKIYWDQHAIPFIEAKSESDGAFALGVVHGHLRLGQIMLLKHISQGRISELSGPIPQVATIDHGIRILGLKASAERSLEIMEPQTKRWLERFTDGINWYKAQLDDLPVEFSLFDLENDPLTTLDMMTIARLASADLTWGVYLRFLKLAEKQGWEKAYQVFLNKKQFDIASFQNKTATELSELIMKLSRSGSNSIVVHKDHAASTGALIANDPHVGLFLPNFWLIAGIKTPQFHSVGLMIPGLPFFGLGRNQNISWGGTNMRGISSHLYDVSQMPAEQIKVRKETLKRRWWWSREVEIRETPVGPILSDLDYFDQDKIPVVAINWLGRQGSDELTAFLKANKAKNWEEFSKAFHDYRVSAQNMVYADKNGNIGMVLAYGQPVLKDPSETLKLIKEPNNKIQGVLTPRDLPKAYNPKSGLLASANNQPFTSPPIPIAHGYAPNDRHERMIELLKDKSKVTLEDLKELQGDVYSQSAFQLKQTWARRLDEIPQLKDYSLIKALISWDGKYNASSAGAVAFEILSYQAWQSYVEDFASRPTLQAYLTGYGGWKPILSKWLDELDGDRFKSLAEIWLPSSQEHWHEGQTWGDIHIQTMQSPLGMLPLVGERFRFRQYGADGGNDTLFKTGRVFSPKQESVTYGASSRHISDMGDPDANYFILKGGQDGWLSTPNLTDQLDLWRNGEYIQVPLSMSKVRSTFNTHVTVIKPMSH</sequence>
<dbReference type="Proteomes" id="UP000192907">
    <property type="component" value="Unassembled WGS sequence"/>
</dbReference>
<name>A0A1Y6BKN2_9BACT</name>
<dbReference type="GO" id="GO:0016811">
    <property type="term" value="F:hydrolase activity, acting on carbon-nitrogen (but not peptide) bonds, in linear amides"/>
    <property type="evidence" value="ECO:0007669"/>
    <property type="project" value="InterPro"/>
</dbReference>
<dbReference type="Pfam" id="PF01804">
    <property type="entry name" value="Penicil_amidase"/>
    <property type="match status" value="1"/>
</dbReference>
<dbReference type="Gene3D" id="1.10.1400.10">
    <property type="match status" value="1"/>
</dbReference>
<dbReference type="EMBL" id="FWZT01000004">
    <property type="protein sequence ID" value="SMF08209.1"/>
    <property type="molecule type" value="Genomic_DNA"/>
</dbReference>
<dbReference type="PANTHER" id="PTHR34218:SF3">
    <property type="entry name" value="ACYL-HOMOSERINE LACTONE ACYLASE PVDQ"/>
    <property type="match status" value="1"/>
</dbReference>
<dbReference type="InterPro" id="IPR043147">
    <property type="entry name" value="Penicillin_amidase_A-knob"/>
</dbReference>
<dbReference type="InterPro" id="IPR023343">
    <property type="entry name" value="Penicillin_amidase_dom1"/>
</dbReference>
<dbReference type="InterPro" id="IPR014395">
    <property type="entry name" value="Pen/GL7ACA/AHL_acylase"/>
</dbReference>
<dbReference type="PANTHER" id="PTHR34218">
    <property type="entry name" value="PEPTIDASE S45 PENICILLIN AMIDASE"/>
    <property type="match status" value="1"/>
</dbReference>
<comment type="similarity">
    <text evidence="1">Belongs to the peptidase S45 family.</text>
</comment>
<dbReference type="STRING" id="1513793.SAMN06296036_104276"/>
<dbReference type="Gene3D" id="2.30.120.10">
    <property type="match status" value="1"/>
</dbReference>
<protein>
    <submittedName>
        <fullName evidence="6">Penicillin amidase</fullName>
    </submittedName>
</protein>
<dbReference type="InterPro" id="IPR043146">
    <property type="entry name" value="Penicillin_amidase_N_B-knob"/>
</dbReference>
<evidence type="ECO:0000256" key="1">
    <source>
        <dbReference type="ARBA" id="ARBA00006586"/>
    </source>
</evidence>
<feature type="active site" description="Nucleophile" evidence="5">
    <location>
        <position position="244"/>
    </location>
</feature>
<organism evidence="6 7">
    <name type="scientific">Pseudobacteriovorax antillogorgiicola</name>
    <dbReference type="NCBI Taxonomy" id="1513793"/>
    <lineage>
        <taxon>Bacteria</taxon>
        <taxon>Pseudomonadati</taxon>
        <taxon>Bdellovibrionota</taxon>
        <taxon>Oligoflexia</taxon>
        <taxon>Oligoflexales</taxon>
        <taxon>Pseudobacteriovoracaceae</taxon>
        <taxon>Pseudobacteriovorax</taxon>
    </lineage>
</organism>
<keyword evidence="4" id="KW-0865">Zymogen</keyword>